<dbReference type="Proteomes" id="UP000202533">
    <property type="component" value="Segment"/>
</dbReference>
<keyword evidence="2" id="KW-1185">Reference proteome</keyword>
<sequence>MITYVLVMAIMTGAGGVSTEKLSFTGMNESSLAQKCEDAGKQFTGIKADSGFGSPSVYTTYKCIRIDGGNNK</sequence>
<dbReference type="RefSeq" id="YP_009288710.1">
    <property type="nucleotide sequence ID" value="NC_031087.1"/>
</dbReference>
<proteinExistence type="predicted"/>
<dbReference type="KEGG" id="vg:29066996"/>
<protein>
    <submittedName>
        <fullName evidence="1">Uncharacterized protein</fullName>
    </submittedName>
</protein>
<evidence type="ECO:0000313" key="2">
    <source>
        <dbReference type="Proteomes" id="UP000202533"/>
    </source>
</evidence>
<dbReference type="EMBL" id="KX258185">
    <property type="protein sequence ID" value="ANT40471.1"/>
    <property type="molecule type" value="Genomic_DNA"/>
</dbReference>
<name>A0A1B1P8P6_9CAUD</name>
<gene>
    <name evidence="1" type="ORF">kpv477_034</name>
</gene>
<accession>A0A1B1P8P6</accession>
<reference evidence="1 2" key="1">
    <citation type="submission" date="2016-05" db="EMBL/GenBank/DDBJ databases">
        <title>Complete genome sequence of Klebsiella pneumoniae bacteriophage vB_KpnM_KpV477.</title>
        <authorList>
            <person name="Komisarova E.V."/>
            <person name="Krasilnikova V.M."/>
            <person name="Kislichkina A.A."/>
            <person name="Bogun A.G."/>
            <person name="Volozhantsev N.V."/>
        </authorList>
    </citation>
    <scope>NUCLEOTIDE SEQUENCE [LARGE SCALE GENOMIC DNA]</scope>
</reference>
<dbReference type="GeneID" id="29066996"/>
<evidence type="ECO:0000313" key="1">
    <source>
        <dbReference type="EMBL" id="ANT40471.1"/>
    </source>
</evidence>
<organism evidence="1 2">
    <name type="scientific">Klebsiella phage vB_KpnM_KpV477</name>
    <dbReference type="NCBI Taxonomy" id="1852625"/>
    <lineage>
        <taxon>Viruses</taxon>
        <taxon>Duplodnaviria</taxon>
        <taxon>Heunggongvirae</taxon>
        <taxon>Uroviricota</taxon>
        <taxon>Caudoviricetes</taxon>
        <taxon>Pantevenvirales</taxon>
        <taxon>Straboviridae</taxon>
        <taxon>Tevenvirinae</taxon>
        <taxon>Jiaodavirus</taxon>
        <taxon>Jiaodavirus kpv477</taxon>
    </lineage>
</organism>